<dbReference type="Pfam" id="PF00075">
    <property type="entry name" value="RNase_H"/>
    <property type="match status" value="1"/>
</dbReference>
<dbReference type="GO" id="GO:0004523">
    <property type="term" value="F:RNA-DNA hybrid ribonuclease activity"/>
    <property type="evidence" value="ECO:0007669"/>
    <property type="project" value="UniProtKB-EC"/>
</dbReference>
<dbReference type="SUPFAM" id="SSF53098">
    <property type="entry name" value="Ribonuclease H-like"/>
    <property type="match status" value="1"/>
</dbReference>
<dbReference type="Proteomes" id="UP000018130">
    <property type="component" value="Unassembled WGS sequence"/>
</dbReference>
<evidence type="ECO:0000313" key="2">
    <source>
        <dbReference type="EMBL" id="CCQ64653.1"/>
    </source>
</evidence>
<dbReference type="InterPro" id="IPR036397">
    <property type="entry name" value="RNaseH_sf"/>
</dbReference>
<gene>
    <name evidence="2" type="ORF">CWATWH0402_1493</name>
</gene>
<proteinExistence type="predicted"/>
<keyword evidence="2" id="KW-0378">Hydrolase</keyword>
<organism evidence="2 3">
    <name type="scientific">Crocosphaera watsonii WH 0402</name>
    <dbReference type="NCBI Taxonomy" id="1284629"/>
    <lineage>
        <taxon>Bacteria</taxon>
        <taxon>Bacillati</taxon>
        <taxon>Cyanobacteriota</taxon>
        <taxon>Cyanophyceae</taxon>
        <taxon>Oscillatoriophycideae</taxon>
        <taxon>Chroococcales</taxon>
        <taxon>Aphanothecaceae</taxon>
        <taxon>Crocosphaera</taxon>
    </lineage>
</organism>
<evidence type="ECO:0000259" key="1">
    <source>
        <dbReference type="PROSITE" id="PS50879"/>
    </source>
</evidence>
<accession>T2JFM8</accession>
<comment type="caution">
    <text evidence="2">The sequence shown here is derived from an EMBL/GenBank/DDBJ whole genome shotgun (WGS) entry which is preliminary data.</text>
</comment>
<dbReference type="InterPro" id="IPR012337">
    <property type="entry name" value="RNaseH-like_sf"/>
</dbReference>
<dbReference type="EC" id="3.1.26.4" evidence="2"/>
<dbReference type="PROSITE" id="PS50879">
    <property type="entry name" value="RNASE_H_1"/>
    <property type="match status" value="1"/>
</dbReference>
<dbReference type="EMBL" id="CAQN01000023">
    <property type="protein sequence ID" value="CCQ64653.1"/>
    <property type="molecule type" value="Genomic_DNA"/>
</dbReference>
<dbReference type="InterPro" id="IPR002156">
    <property type="entry name" value="RNaseH_domain"/>
</dbReference>
<feature type="domain" description="RNase H type-1" evidence="1">
    <location>
        <begin position="1"/>
        <end position="53"/>
    </location>
</feature>
<name>T2JFM8_CROWT</name>
<evidence type="ECO:0000313" key="3">
    <source>
        <dbReference type="Proteomes" id="UP000018130"/>
    </source>
</evidence>
<protein>
    <submittedName>
        <fullName evidence="2">Ribonuclease HI</fullName>
        <ecNumber evidence="2">3.1.26.4</ecNumber>
    </submittedName>
</protein>
<dbReference type="GO" id="GO:0003676">
    <property type="term" value="F:nucleic acid binding"/>
    <property type="evidence" value="ECO:0007669"/>
    <property type="project" value="InterPro"/>
</dbReference>
<reference evidence="2 3" key="2">
    <citation type="submission" date="2013-09" db="EMBL/GenBank/DDBJ databases">
        <title>Whole genome comparison of six Crocosphaera watsonii strains with differing phenotypes.</title>
        <authorList>
            <person name="Bench S.R."/>
            <person name="Heller P."/>
            <person name="Frank I."/>
            <person name="Arciniega M."/>
            <person name="Shilova I.N."/>
            <person name="Zehr J.P."/>
        </authorList>
    </citation>
    <scope>NUCLEOTIDE SEQUENCE [LARGE SCALE GENOMIC DNA]</scope>
    <source>
        <strain evidence="2 3">WH 0402</strain>
    </source>
</reference>
<dbReference type="AlphaFoldDB" id="T2JFM8"/>
<sequence>MAKKQKEQAKNPDLWQRLLDLCEQHQVEFVWVKGHAGHPENEQCDRLAVAACQEVELSIDAVYEEQK</sequence>
<reference evidence="2 3" key="1">
    <citation type="submission" date="2013-01" db="EMBL/GenBank/DDBJ databases">
        <authorList>
            <person name="Bench S."/>
        </authorList>
    </citation>
    <scope>NUCLEOTIDE SEQUENCE [LARGE SCALE GENOMIC DNA]</scope>
    <source>
        <strain evidence="2 3">WH 0402</strain>
    </source>
</reference>
<dbReference type="Gene3D" id="3.30.420.10">
    <property type="entry name" value="Ribonuclease H-like superfamily/Ribonuclease H"/>
    <property type="match status" value="1"/>
</dbReference>